<accession>A0A136J7Q3</accession>
<dbReference type="OrthoDB" id="5214669at2759"/>
<feature type="compositionally biased region" description="Basic and acidic residues" evidence="1">
    <location>
        <begin position="36"/>
        <end position="48"/>
    </location>
</feature>
<evidence type="ECO:0000256" key="2">
    <source>
        <dbReference type="SAM" id="Phobius"/>
    </source>
</evidence>
<keyword evidence="2" id="KW-0472">Membrane</keyword>
<proteinExistence type="predicted"/>
<feature type="transmembrane region" description="Helical" evidence="2">
    <location>
        <begin position="131"/>
        <end position="152"/>
    </location>
</feature>
<sequence>MATIITKEDKAAGLQPLVTTTEQSYAITPTTTSTTTEKKNAADTELHRNSSVSAPSSVHQGNPFDTDIEAGGLTQSCDNLNLKTTYTGRTLPNPNCTVWPGQEHWRQKAKAQKRNNRTCNCMASYSRRTRIILKILIIFLIIGIAVGVGFGVSKPLGAGIWKPKDS</sequence>
<evidence type="ECO:0000256" key="1">
    <source>
        <dbReference type="SAM" id="MobiDB-lite"/>
    </source>
</evidence>
<protein>
    <submittedName>
        <fullName evidence="3">Uncharacterized protein</fullName>
    </submittedName>
</protein>
<feature type="compositionally biased region" description="Polar residues" evidence="1">
    <location>
        <begin position="49"/>
        <end position="60"/>
    </location>
</feature>
<dbReference type="AlphaFoldDB" id="A0A136J7Q3"/>
<evidence type="ECO:0000313" key="3">
    <source>
        <dbReference type="EMBL" id="KXJ93194.1"/>
    </source>
</evidence>
<dbReference type="Proteomes" id="UP000070501">
    <property type="component" value="Unassembled WGS sequence"/>
</dbReference>
<gene>
    <name evidence="3" type="ORF">Micbo1qcDRAFT_54022</name>
</gene>
<organism evidence="3 4">
    <name type="scientific">Microdochium bolleyi</name>
    <dbReference type="NCBI Taxonomy" id="196109"/>
    <lineage>
        <taxon>Eukaryota</taxon>
        <taxon>Fungi</taxon>
        <taxon>Dikarya</taxon>
        <taxon>Ascomycota</taxon>
        <taxon>Pezizomycotina</taxon>
        <taxon>Sordariomycetes</taxon>
        <taxon>Xylariomycetidae</taxon>
        <taxon>Xylariales</taxon>
        <taxon>Microdochiaceae</taxon>
        <taxon>Microdochium</taxon>
    </lineage>
</organism>
<evidence type="ECO:0000313" key="4">
    <source>
        <dbReference type="Proteomes" id="UP000070501"/>
    </source>
</evidence>
<keyword evidence="4" id="KW-1185">Reference proteome</keyword>
<dbReference type="EMBL" id="KQ964248">
    <property type="protein sequence ID" value="KXJ93194.1"/>
    <property type="molecule type" value="Genomic_DNA"/>
</dbReference>
<reference evidence="4" key="1">
    <citation type="submission" date="2016-02" db="EMBL/GenBank/DDBJ databases">
        <title>Draft genome sequence of Microdochium bolleyi, a fungal endophyte of beachgrass.</title>
        <authorList>
            <consortium name="DOE Joint Genome Institute"/>
            <person name="David A.S."/>
            <person name="May G."/>
            <person name="Haridas S."/>
            <person name="Lim J."/>
            <person name="Wang M."/>
            <person name="Labutti K."/>
            <person name="Lipzen A."/>
            <person name="Barry K."/>
            <person name="Grigoriev I.V."/>
        </authorList>
    </citation>
    <scope>NUCLEOTIDE SEQUENCE [LARGE SCALE GENOMIC DNA]</scope>
    <source>
        <strain evidence="4">J235TASD1</strain>
    </source>
</reference>
<keyword evidence="2" id="KW-1133">Transmembrane helix</keyword>
<keyword evidence="2" id="KW-0812">Transmembrane</keyword>
<dbReference type="InParanoid" id="A0A136J7Q3"/>
<name>A0A136J7Q3_9PEZI</name>
<feature type="region of interest" description="Disordered" evidence="1">
    <location>
        <begin position="25"/>
        <end position="65"/>
    </location>
</feature>